<name>A0A2W7INV6_9PROT</name>
<feature type="active site" description="Charge relay system" evidence="1">
    <location>
        <position position="248"/>
    </location>
</feature>
<dbReference type="InterPro" id="IPR050228">
    <property type="entry name" value="Carboxylesterase_BioH"/>
</dbReference>
<dbReference type="SUPFAM" id="SSF53474">
    <property type="entry name" value="alpha/beta-Hydrolases"/>
    <property type="match status" value="1"/>
</dbReference>
<dbReference type="Gene3D" id="3.40.50.1820">
    <property type="entry name" value="alpha/beta hydrolase"/>
    <property type="match status" value="1"/>
</dbReference>
<dbReference type="RefSeq" id="WP_245903204.1">
    <property type="nucleotide sequence ID" value="NZ_QKYU01000003.1"/>
</dbReference>
<evidence type="ECO:0000313" key="3">
    <source>
        <dbReference type="EMBL" id="PZW49199.1"/>
    </source>
</evidence>
<evidence type="ECO:0000313" key="4">
    <source>
        <dbReference type="Proteomes" id="UP000249688"/>
    </source>
</evidence>
<proteinExistence type="predicted"/>
<gene>
    <name evidence="3" type="ORF">C8P66_103226</name>
</gene>
<accession>A0A2W7INV6</accession>
<evidence type="ECO:0000259" key="2">
    <source>
        <dbReference type="Pfam" id="PF12146"/>
    </source>
</evidence>
<dbReference type="PANTHER" id="PTHR43194">
    <property type="entry name" value="HYDROLASE ALPHA/BETA FOLD FAMILY"/>
    <property type="match status" value="1"/>
</dbReference>
<feature type="active site" description="Charge relay system" evidence="1">
    <location>
        <position position="219"/>
    </location>
</feature>
<dbReference type="InterPro" id="IPR012354">
    <property type="entry name" value="Esterase_lipase"/>
</dbReference>
<dbReference type="EMBL" id="QKYU01000003">
    <property type="protein sequence ID" value="PZW49199.1"/>
    <property type="molecule type" value="Genomic_DNA"/>
</dbReference>
<evidence type="ECO:0000256" key="1">
    <source>
        <dbReference type="PIRSR" id="PIRSR017388-1"/>
    </source>
</evidence>
<dbReference type="AlphaFoldDB" id="A0A2W7INV6"/>
<feature type="active site" description="Nucleophile" evidence="1">
    <location>
        <position position="96"/>
    </location>
</feature>
<feature type="domain" description="Serine aminopeptidase S33" evidence="2">
    <location>
        <begin position="19"/>
        <end position="254"/>
    </location>
</feature>
<dbReference type="GO" id="GO:0052689">
    <property type="term" value="F:carboxylic ester hydrolase activity"/>
    <property type="evidence" value="ECO:0007669"/>
    <property type="project" value="InterPro"/>
</dbReference>
<comment type="caution">
    <text evidence="3">The sequence shown here is derived from an EMBL/GenBank/DDBJ whole genome shotgun (WGS) entry which is preliminary data.</text>
</comment>
<dbReference type="InterPro" id="IPR022742">
    <property type="entry name" value="Hydrolase_4"/>
</dbReference>
<dbReference type="InterPro" id="IPR029058">
    <property type="entry name" value="AB_hydrolase_fold"/>
</dbReference>
<organism evidence="3 4">
    <name type="scientific">Humitalea rosea</name>
    <dbReference type="NCBI Taxonomy" id="990373"/>
    <lineage>
        <taxon>Bacteria</taxon>
        <taxon>Pseudomonadati</taxon>
        <taxon>Pseudomonadota</taxon>
        <taxon>Alphaproteobacteria</taxon>
        <taxon>Acetobacterales</taxon>
        <taxon>Roseomonadaceae</taxon>
        <taxon>Humitalea</taxon>
    </lineage>
</organism>
<dbReference type="Proteomes" id="UP000249688">
    <property type="component" value="Unassembled WGS sequence"/>
</dbReference>
<keyword evidence="4" id="KW-1185">Reference proteome</keyword>
<dbReference type="Pfam" id="PF12146">
    <property type="entry name" value="Hydrolase_4"/>
    <property type="match status" value="1"/>
</dbReference>
<sequence>MMPVDRSFLLRADEGAGPRVGMLLVHGLGGTPVEMKSLARSLRDAGTTVLACQLAGHCGTADDLRATRWEDWHASVEDGLARLEAECDIVVVGGLSMGGLLAARLAWAHPARVAGLVMLAPTLWYDGWSIPWYSFLLKLLIDTPVGQRFEFAERPPYGVKDERIRRLVLAAMQRGDSGNAGLLATPSQVIRQMWSLAALVKRILPAIRQPALLVHARQDDIAGLSNTLHLQRHLGGRVDVLVLEDSYHLVTVDRQRGLVSRRVAGFLEGLRDEAARPQPALVA</sequence>
<dbReference type="PANTHER" id="PTHR43194:SF2">
    <property type="entry name" value="PEROXISOMAL MEMBRANE PROTEIN LPX1"/>
    <property type="match status" value="1"/>
</dbReference>
<protein>
    <submittedName>
        <fullName evidence="3">Carboxylesterase</fullName>
    </submittedName>
</protein>
<dbReference type="PIRSF" id="PIRSF017388">
    <property type="entry name" value="Esterase_lipase"/>
    <property type="match status" value="1"/>
</dbReference>
<reference evidence="3 4" key="1">
    <citation type="submission" date="2018-06" db="EMBL/GenBank/DDBJ databases">
        <title>Genomic Encyclopedia of Archaeal and Bacterial Type Strains, Phase II (KMG-II): from individual species to whole genera.</title>
        <authorList>
            <person name="Goeker M."/>
        </authorList>
    </citation>
    <scope>NUCLEOTIDE SEQUENCE [LARGE SCALE GENOMIC DNA]</scope>
    <source>
        <strain evidence="3 4">DSM 24525</strain>
    </source>
</reference>